<feature type="domain" description="RNA polymerase sigma factor 70 region 4 type 2" evidence="8">
    <location>
        <begin position="116"/>
        <end position="166"/>
    </location>
</feature>
<keyword evidence="5 6" id="KW-0804">Transcription</keyword>
<dbReference type="InterPro" id="IPR036388">
    <property type="entry name" value="WH-like_DNA-bd_sf"/>
</dbReference>
<dbReference type="Pfam" id="PF04542">
    <property type="entry name" value="Sigma70_r2"/>
    <property type="match status" value="1"/>
</dbReference>
<gene>
    <name evidence="9" type="ORF">E6K72_11905</name>
</gene>
<dbReference type="PANTHER" id="PTHR43133">
    <property type="entry name" value="RNA POLYMERASE ECF-TYPE SIGMA FACTO"/>
    <property type="match status" value="1"/>
</dbReference>
<evidence type="ECO:0000313" key="10">
    <source>
        <dbReference type="Proteomes" id="UP000317716"/>
    </source>
</evidence>
<dbReference type="CDD" id="cd06171">
    <property type="entry name" value="Sigma70_r4"/>
    <property type="match status" value="1"/>
</dbReference>
<keyword evidence="2 6" id="KW-0805">Transcription regulation</keyword>
<dbReference type="GO" id="GO:0003677">
    <property type="term" value="F:DNA binding"/>
    <property type="evidence" value="ECO:0007669"/>
    <property type="project" value="UniProtKB-KW"/>
</dbReference>
<accession>A0A538SEX9</accession>
<evidence type="ECO:0000256" key="3">
    <source>
        <dbReference type="ARBA" id="ARBA00023082"/>
    </source>
</evidence>
<evidence type="ECO:0000256" key="1">
    <source>
        <dbReference type="ARBA" id="ARBA00010641"/>
    </source>
</evidence>
<dbReference type="InterPro" id="IPR007627">
    <property type="entry name" value="RNA_pol_sigma70_r2"/>
</dbReference>
<dbReference type="Proteomes" id="UP000317716">
    <property type="component" value="Unassembled WGS sequence"/>
</dbReference>
<dbReference type="NCBIfam" id="TIGR02937">
    <property type="entry name" value="sigma70-ECF"/>
    <property type="match status" value="1"/>
</dbReference>
<dbReference type="InterPro" id="IPR013249">
    <property type="entry name" value="RNA_pol_sigma70_r4_t2"/>
</dbReference>
<dbReference type="InterPro" id="IPR013324">
    <property type="entry name" value="RNA_pol_sigma_r3/r4-like"/>
</dbReference>
<dbReference type="Gene3D" id="1.10.1740.10">
    <property type="match status" value="1"/>
</dbReference>
<dbReference type="Gene3D" id="1.10.10.10">
    <property type="entry name" value="Winged helix-like DNA-binding domain superfamily/Winged helix DNA-binding domain"/>
    <property type="match status" value="1"/>
</dbReference>
<comment type="caution">
    <text evidence="9">The sequence shown here is derived from an EMBL/GenBank/DDBJ whole genome shotgun (WGS) entry which is preliminary data.</text>
</comment>
<dbReference type="PANTHER" id="PTHR43133:SF8">
    <property type="entry name" value="RNA POLYMERASE SIGMA FACTOR HI_1459-RELATED"/>
    <property type="match status" value="1"/>
</dbReference>
<sequence length="180" mass="20513">MTDAELVAHAVAGDVGAFEGLVARHHADCLRFAAHMLGDRIEAEDVVQETLLRAYRSLGTYQERQQFRPWLFRILVNRCRTAAGRAHARRLRTAVELTPGAAIVRDATDGFELRSRLSRAMEGLDEVHREAFVLKLGEGLEYEEIARITGASVPALKMRVKRARDQIRARWEELEHDERR</sequence>
<dbReference type="InterPro" id="IPR000838">
    <property type="entry name" value="RNA_pol_sigma70_ECF_CS"/>
</dbReference>
<dbReference type="SUPFAM" id="SSF88659">
    <property type="entry name" value="Sigma3 and sigma4 domains of RNA polymerase sigma factors"/>
    <property type="match status" value="1"/>
</dbReference>
<dbReference type="Pfam" id="PF08281">
    <property type="entry name" value="Sigma70_r4_2"/>
    <property type="match status" value="1"/>
</dbReference>
<dbReference type="InterPro" id="IPR039425">
    <property type="entry name" value="RNA_pol_sigma-70-like"/>
</dbReference>
<protein>
    <recommendedName>
        <fullName evidence="6">RNA polymerase sigma factor</fullName>
    </recommendedName>
</protein>
<organism evidence="9 10">
    <name type="scientific">Eiseniibacteriota bacterium</name>
    <dbReference type="NCBI Taxonomy" id="2212470"/>
    <lineage>
        <taxon>Bacteria</taxon>
        <taxon>Candidatus Eiseniibacteriota</taxon>
    </lineage>
</organism>
<comment type="similarity">
    <text evidence="1 6">Belongs to the sigma-70 factor family. ECF subfamily.</text>
</comment>
<evidence type="ECO:0000259" key="7">
    <source>
        <dbReference type="Pfam" id="PF04542"/>
    </source>
</evidence>
<dbReference type="AlphaFoldDB" id="A0A538SEX9"/>
<dbReference type="GO" id="GO:0016987">
    <property type="term" value="F:sigma factor activity"/>
    <property type="evidence" value="ECO:0007669"/>
    <property type="project" value="UniProtKB-KW"/>
</dbReference>
<feature type="domain" description="RNA polymerase sigma-70 region 2" evidence="7">
    <location>
        <begin position="21"/>
        <end position="83"/>
    </location>
</feature>
<evidence type="ECO:0000256" key="5">
    <source>
        <dbReference type="ARBA" id="ARBA00023163"/>
    </source>
</evidence>
<dbReference type="EMBL" id="VBOS01000432">
    <property type="protein sequence ID" value="TMQ49931.1"/>
    <property type="molecule type" value="Genomic_DNA"/>
</dbReference>
<evidence type="ECO:0000313" key="9">
    <source>
        <dbReference type="EMBL" id="TMQ49931.1"/>
    </source>
</evidence>
<keyword evidence="4 6" id="KW-0238">DNA-binding</keyword>
<dbReference type="InterPro" id="IPR014284">
    <property type="entry name" value="RNA_pol_sigma-70_dom"/>
</dbReference>
<dbReference type="GO" id="GO:0006352">
    <property type="term" value="P:DNA-templated transcription initiation"/>
    <property type="evidence" value="ECO:0007669"/>
    <property type="project" value="InterPro"/>
</dbReference>
<name>A0A538SEX9_UNCEI</name>
<keyword evidence="3 6" id="KW-0731">Sigma factor</keyword>
<proteinExistence type="inferred from homology"/>
<dbReference type="SUPFAM" id="SSF88946">
    <property type="entry name" value="Sigma2 domain of RNA polymerase sigma factors"/>
    <property type="match status" value="1"/>
</dbReference>
<evidence type="ECO:0000256" key="6">
    <source>
        <dbReference type="RuleBase" id="RU000716"/>
    </source>
</evidence>
<reference evidence="9 10" key="1">
    <citation type="journal article" date="2019" name="Nat. Microbiol.">
        <title>Mediterranean grassland soil C-N compound turnover is dependent on rainfall and depth, and is mediated by genomically divergent microorganisms.</title>
        <authorList>
            <person name="Diamond S."/>
            <person name="Andeer P.F."/>
            <person name="Li Z."/>
            <person name="Crits-Christoph A."/>
            <person name="Burstein D."/>
            <person name="Anantharaman K."/>
            <person name="Lane K.R."/>
            <person name="Thomas B.C."/>
            <person name="Pan C."/>
            <person name="Northen T.R."/>
            <person name="Banfield J.F."/>
        </authorList>
    </citation>
    <scope>NUCLEOTIDE SEQUENCE [LARGE SCALE GENOMIC DNA]</scope>
    <source>
        <strain evidence="9">WS_2</strain>
    </source>
</reference>
<evidence type="ECO:0000256" key="2">
    <source>
        <dbReference type="ARBA" id="ARBA00023015"/>
    </source>
</evidence>
<evidence type="ECO:0000259" key="8">
    <source>
        <dbReference type="Pfam" id="PF08281"/>
    </source>
</evidence>
<evidence type="ECO:0000256" key="4">
    <source>
        <dbReference type="ARBA" id="ARBA00023125"/>
    </source>
</evidence>
<dbReference type="InterPro" id="IPR013325">
    <property type="entry name" value="RNA_pol_sigma_r2"/>
</dbReference>
<dbReference type="PROSITE" id="PS01063">
    <property type="entry name" value="SIGMA70_ECF"/>
    <property type="match status" value="1"/>
</dbReference>